<dbReference type="InterPro" id="IPR035983">
    <property type="entry name" value="Hect_E3_ubiquitin_ligase"/>
</dbReference>
<feature type="active site" description="Glycyl thioester intermediate" evidence="3">
    <location>
        <position position="1322"/>
    </location>
</feature>
<dbReference type="Gene3D" id="3.30.2410.10">
    <property type="entry name" value="Hect, E3 ligase catalytic domain"/>
    <property type="match status" value="1"/>
</dbReference>
<dbReference type="Proteomes" id="UP000674318">
    <property type="component" value="Unassembled WGS sequence"/>
</dbReference>
<evidence type="ECO:0000259" key="5">
    <source>
        <dbReference type="PROSITE" id="PS50237"/>
    </source>
</evidence>
<dbReference type="PANTHER" id="PTHR45670">
    <property type="entry name" value="E3 UBIQUITIN-PROTEIN LIGASE TRIP12"/>
    <property type="match status" value="1"/>
</dbReference>
<dbReference type="Gene3D" id="3.90.1750.10">
    <property type="entry name" value="Hect, E3 ligase catalytic domains"/>
    <property type="match status" value="1"/>
</dbReference>
<evidence type="ECO:0000256" key="4">
    <source>
        <dbReference type="SAM" id="MobiDB-lite"/>
    </source>
</evidence>
<dbReference type="EMBL" id="JAFJZO010000034">
    <property type="protein sequence ID" value="KAG5494128.1"/>
    <property type="molecule type" value="Genomic_DNA"/>
</dbReference>
<dbReference type="GO" id="GO:0061630">
    <property type="term" value="F:ubiquitin protein ligase activity"/>
    <property type="evidence" value="ECO:0007669"/>
    <property type="project" value="InterPro"/>
</dbReference>
<protein>
    <recommendedName>
        <fullName evidence="5">HECT domain-containing protein</fullName>
    </recommendedName>
</protein>
<dbReference type="InterPro" id="IPR045322">
    <property type="entry name" value="HECTD1/TRIP12-like"/>
</dbReference>
<organism evidence="6 7">
    <name type="scientific">Porcisia hertigi</name>
    <dbReference type="NCBI Taxonomy" id="2761500"/>
    <lineage>
        <taxon>Eukaryota</taxon>
        <taxon>Discoba</taxon>
        <taxon>Euglenozoa</taxon>
        <taxon>Kinetoplastea</taxon>
        <taxon>Metakinetoplastina</taxon>
        <taxon>Trypanosomatida</taxon>
        <taxon>Trypanosomatidae</taxon>
        <taxon>Leishmaniinae</taxon>
        <taxon>Porcisia</taxon>
    </lineage>
</organism>
<comment type="caution">
    <text evidence="6">The sequence shown here is derived from an EMBL/GenBank/DDBJ whole genome shotgun (WGS) entry which is preliminary data.</text>
</comment>
<dbReference type="Pfam" id="PF00632">
    <property type="entry name" value="HECT"/>
    <property type="match status" value="1"/>
</dbReference>
<dbReference type="SMART" id="SM00119">
    <property type="entry name" value="HECTc"/>
    <property type="match status" value="1"/>
</dbReference>
<dbReference type="GeneID" id="94288083"/>
<feature type="region of interest" description="Disordered" evidence="4">
    <location>
        <begin position="232"/>
        <end position="260"/>
    </location>
</feature>
<gene>
    <name evidence="6" type="ORF">JKF63_01963</name>
</gene>
<evidence type="ECO:0000313" key="6">
    <source>
        <dbReference type="EMBL" id="KAG5494128.1"/>
    </source>
</evidence>
<feature type="domain" description="HECT" evidence="5">
    <location>
        <begin position="1196"/>
        <end position="1355"/>
    </location>
</feature>
<sequence>MSSPGDGRARLTDEEAYTSLLEICTELIIAEDTDDTPLRQPLRVLHDLLHCEDLSGDATVLSVRAVRILLERFISPPPRKLRVKLVECVQAALGRVGRMMSDLPRRDIDLRFVHTRRWELQEELLQCMSAAARSAKVIQAALPPLQEQLSFCLSVMDVSLDMCLQALRMCCVLLRSCKLSSQPNLIAQIRDLSRSRLVALESMEMNQDWLRLLRHLTEVAVTLKAYAERPLDTSEANTTAREKKHRKRKRSTAPNPQRMVPVSAAGVDGERREGIDEALILLRLCQRVCATPRLDHAFRSTVFSCANAVLSHGSYVAGIAADICITVAMDLARELNRNVRTTLTIGNPFVNRDGVSGSNSGASTTPVVDADEEREEDLLNNGEDAKWYLPEPEWPLLILIARLFAAKTVPAAKHMWWTVGSDGYMSRFSKEDRTRLTNAFFAGQDVLDFTKRKTRVYISSMREFVYPFDLGWGVFFQPIPCAFALTAAVPVAPSLQCSLTRAGELALALRKCNVPALLEHLQVACHNDGSVGVYAQSVLLQVLLIAGPHAKDAARAALRSFLADATTSLVEEVSDVLVRHDKAWAGTLLEVGVAETILRRSVSATAVRSPVLQMLRREAASLPSTPPLLPHSELSTVRPLELRRVLKGGDRSGVQGLLETLTFTEACAWDTEACRQIVLDLADAAQTSGAAPARWARQLEQHLTGFVVKRLQDLAFHLQQSRTLKQIVEEEGVVEIIVCDRGRSGRFTCPSQHSLHHHHSRNWKCDECSASGLEDAWSCRMCDYDICASCSKTHCNRVSGALTATVQDLLKDWRGSVDRSAEGHASLENVFFFTEERGLISTATPLAGLHGQTAHLGEVYTACPCGLVSPGSAMAPDVAGATHSSLLGALISTFGRTCGQDVGVQRCLLKAYESAGVFVFLGGARAIPEELRCLTKHLAPYLPLSVKHLITRYVAMGCRRYAFQILHDQEATVMSRNTGVAPESSKLDKVDVPRSDKPGLLRVLYDTFCSLPSPLVTLDFTFEGEEGFGSGPSQEVYTELSAYFRAEPKFWFVTEDDGGADPVTLSFPTTKALFLKEFFVLGAACARSFIDEYRMDMDLLPQAWPLLMLPSVGLSLHQNAERHTPLHAMTVPALTNLLEVLDPLLHRSFVQLRSFSETELAAAGLEMDDGTPLKSHADLEQHIQHTVVTRFEVALENLRHFQLGLLSVMEVEALWCLSDEERSALLCGSDAVGDSLLFTEEELQAQTTPGNGYCGGSTHVKMFVSIVGSEFTRAQQRDFLEFLTGSPRLPFNGLAGLGRCITVAMKDMESKKEQTLPSCNTCFLYLKLPPYTTREIMKERLLFAVTEGRRNYSLS</sequence>
<reference evidence="6 7" key="1">
    <citation type="submission" date="2021-02" db="EMBL/GenBank/DDBJ databases">
        <title>Porcisia hertigi Genome sequencing and assembly.</title>
        <authorList>
            <person name="Almutairi H."/>
            <person name="Gatherer D."/>
        </authorList>
    </citation>
    <scope>NUCLEOTIDE SEQUENCE [LARGE SCALE GENOMIC DNA]</scope>
    <source>
        <strain evidence="6 7">C119</strain>
    </source>
</reference>
<dbReference type="OrthoDB" id="271273at2759"/>
<feature type="compositionally biased region" description="Polar residues" evidence="4">
    <location>
        <begin position="356"/>
        <end position="366"/>
    </location>
</feature>
<dbReference type="GO" id="GO:0043161">
    <property type="term" value="P:proteasome-mediated ubiquitin-dependent protein catabolic process"/>
    <property type="evidence" value="ECO:0007669"/>
    <property type="project" value="TreeGrafter"/>
</dbReference>
<dbReference type="PANTHER" id="PTHR45670:SF15">
    <property type="entry name" value="LIGASE, PUTATIVE-RELATED"/>
    <property type="match status" value="1"/>
</dbReference>
<dbReference type="FunFam" id="3.30.2410.10:FF:000036">
    <property type="entry name" value="Ubiquitin-protein ligase, putative"/>
    <property type="match status" value="1"/>
</dbReference>
<dbReference type="RefSeq" id="XP_067754163.1">
    <property type="nucleotide sequence ID" value="XM_067898006.1"/>
</dbReference>
<evidence type="ECO:0000256" key="1">
    <source>
        <dbReference type="ARBA" id="ARBA00022679"/>
    </source>
</evidence>
<dbReference type="FunFam" id="3.90.1750.10:FF:000078">
    <property type="entry name" value="Ubiquitin-protein ligase, putative"/>
    <property type="match status" value="1"/>
</dbReference>
<dbReference type="GO" id="GO:0000209">
    <property type="term" value="P:protein polyubiquitination"/>
    <property type="evidence" value="ECO:0007669"/>
    <property type="project" value="TreeGrafter"/>
</dbReference>
<keyword evidence="1" id="KW-0808">Transferase</keyword>
<proteinExistence type="predicted"/>
<evidence type="ECO:0000313" key="7">
    <source>
        <dbReference type="Proteomes" id="UP000674318"/>
    </source>
</evidence>
<keyword evidence="2 3" id="KW-0833">Ubl conjugation pathway</keyword>
<dbReference type="PROSITE" id="PS50237">
    <property type="entry name" value="HECT"/>
    <property type="match status" value="1"/>
</dbReference>
<evidence type="ECO:0000256" key="2">
    <source>
        <dbReference type="ARBA" id="ARBA00022786"/>
    </source>
</evidence>
<accession>A0A836IGR0</accession>
<feature type="compositionally biased region" description="Basic residues" evidence="4">
    <location>
        <begin position="242"/>
        <end position="251"/>
    </location>
</feature>
<dbReference type="KEGG" id="phet:94288083"/>
<keyword evidence="7" id="KW-1185">Reference proteome</keyword>
<feature type="region of interest" description="Disordered" evidence="4">
    <location>
        <begin position="354"/>
        <end position="375"/>
    </location>
</feature>
<dbReference type="InterPro" id="IPR000569">
    <property type="entry name" value="HECT_dom"/>
</dbReference>
<evidence type="ECO:0000256" key="3">
    <source>
        <dbReference type="PROSITE-ProRule" id="PRU00104"/>
    </source>
</evidence>
<name>A0A836IGR0_9TRYP</name>
<dbReference type="SUPFAM" id="SSF56204">
    <property type="entry name" value="Hect, E3 ligase catalytic domain"/>
    <property type="match status" value="1"/>
</dbReference>